<proteinExistence type="inferred from homology"/>
<keyword evidence="12" id="KW-0564">Palmitate</keyword>
<dbReference type="SMART" id="SM00248">
    <property type="entry name" value="ANK"/>
    <property type="match status" value="5"/>
</dbReference>
<dbReference type="InterPro" id="IPR027417">
    <property type="entry name" value="P-loop_NTPase"/>
</dbReference>
<reference evidence="21" key="1">
    <citation type="journal article" date="2020" name="Stud. Mycol.">
        <title>101 Dothideomycetes genomes: a test case for predicting lifestyles and emergence of pathogens.</title>
        <authorList>
            <person name="Haridas S."/>
            <person name="Albert R."/>
            <person name="Binder M."/>
            <person name="Bloem J."/>
            <person name="Labutti K."/>
            <person name="Salamov A."/>
            <person name="Andreopoulos B."/>
            <person name="Baker S."/>
            <person name="Barry K."/>
            <person name="Bills G."/>
            <person name="Bluhm B."/>
            <person name="Cannon C."/>
            <person name="Castanera R."/>
            <person name="Culley D."/>
            <person name="Daum C."/>
            <person name="Ezra D."/>
            <person name="Gonzalez J."/>
            <person name="Henrissat B."/>
            <person name="Kuo A."/>
            <person name="Liang C."/>
            <person name="Lipzen A."/>
            <person name="Lutzoni F."/>
            <person name="Magnuson J."/>
            <person name="Mondo S."/>
            <person name="Nolan M."/>
            <person name="Ohm R."/>
            <person name="Pangilinan J."/>
            <person name="Park H.-J."/>
            <person name="Ramirez L."/>
            <person name="Alfaro M."/>
            <person name="Sun H."/>
            <person name="Tritt A."/>
            <person name="Yoshinaga Y."/>
            <person name="Zwiers L.-H."/>
            <person name="Turgeon B."/>
            <person name="Goodwin S."/>
            <person name="Spatafora J."/>
            <person name="Crous P."/>
            <person name="Grigoriev I."/>
        </authorList>
    </citation>
    <scope>NUCLEOTIDE SEQUENCE</scope>
    <source>
        <strain evidence="21">CBS 122681</strain>
    </source>
</reference>
<feature type="transmembrane region" description="Helical" evidence="19">
    <location>
        <begin position="317"/>
        <end position="334"/>
    </location>
</feature>
<dbReference type="Pfam" id="PF03969">
    <property type="entry name" value="AFG1_ATPase"/>
    <property type="match status" value="1"/>
</dbReference>
<evidence type="ECO:0000256" key="12">
    <source>
        <dbReference type="ARBA" id="ARBA00023139"/>
    </source>
</evidence>
<dbReference type="SUPFAM" id="SSF48403">
    <property type="entry name" value="Ankyrin repeat"/>
    <property type="match status" value="1"/>
</dbReference>
<evidence type="ECO:0000313" key="22">
    <source>
        <dbReference type="Proteomes" id="UP000799324"/>
    </source>
</evidence>
<feature type="transmembrane region" description="Helical" evidence="19">
    <location>
        <begin position="255"/>
        <end position="274"/>
    </location>
</feature>
<keyword evidence="17" id="KW-0040">ANK repeat</keyword>
<dbReference type="Pfam" id="PF12796">
    <property type="entry name" value="Ank_2"/>
    <property type="match status" value="2"/>
</dbReference>
<dbReference type="InterPro" id="IPR005654">
    <property type="entry name" value="ATPase_AFG1-like"/>
</dbReference>
<feature type="compositionally biased region" description="Polar residues" evidence="18">
    <location>
        <begin position="551"/>
        <end position="571"/>
    </location>
</feature>
<dbReference type="NCBIfam" id="NF040713">
    <property type="entry name" value="ZapE"/>
    <property type="match status" value="1"/>
</dbReference>
<dbReference type="OrthoDB" id="6781668at2759"/>
<evidence type="ECO:0000313" key="21">
    <source>
        <dbReference type="EMBL" id="KAF2662406.1"/>
    </source>
</evidence>
<comment type="similarity">
    <text evidence="3">Belongs to the DHHC palmitoyltransferase family. AKR/ZDHHC17 subfamily.</text>
</comment>
<dbReference type="GO" id="GO:0016887">
    <property type="term" value="F:ATP hydrolysis activity"/>
    <property type="evidence" value="ECO:0007669"/>
    <property type="project" value="InterPro"/>
</dbReference>
<feature type="repeat" description="ANK" evidence="17">
    <location>
        <begin position="143"/>
        <end position="175"/>
    </location>
</feature>
<gene>
    <name evidence="21" type="ORF">K491DRAFT_700218</name>
</gene>
<dbReference type="PROSITE" id="PS50088">
    <property type="entry name" value="ANK_REPEAT"/>
    <property type="match status" value="4"/>
</dbReference>
<keyword evidence="8" id="KW-0547">Nucleotide-binding</keyword>
<evidence type="ECO:0000256" key="15">
    <source>
        <dbReference type="ARBA" id="ARBA00031920"/>
    </source>
</evidence>
<evidence type="ECO:0000256" key="3">
    <source>
        <dbReference type="ARBA" id="ARBA00010104"/>
    </source>
</evidence>
<evidence type="ECO:0000256" key="6">
    <source>
        <dbReference type="ARBA" id="ARBA00017919"/>
    </source>
</evidence>
<feature type="repeat" description="ANK" evidence="17">
    <location>
        <begin position="43"/>
        <end position="75"/>
    </location>
</feature>
<keyword evidence="22" id="KW-1185">Reference proteome</keyword>
<dbReference type="GO" id="GO:0005739">
    <property type="term" value="C:mitochondrion"/>
    <property type="evidence" value="ECO:0007669"/>
    <property type="project" value="TreeGrafter"/>
</dbReference>
<dbReference type="PANTHER" id="PTHR12169:SF6">
    <property type="entry name" value="AFG1-LIKE ATPASE"/>
    <property type="match status" value="1"/>
</dbReference>
<dbReference type="Proteomes" id="UP000799324">
    <property type="component" value="Unassembled WGS sequence"/>
</dbReference>
<comment type="catalytic activity">
    <reaction evidence="16">
        <text>L-cysteinyl-[protein] + hexadecanoyl-CoA = S-hexadecanoyl-L-cysteinyl-[protein] + CoA</text>
        <dbReference type="Rhea" id="RHEA:36683"/>
        <dbReference type="Rhea" id="RHEA-COMP:10131"/>
        <dbReference type="Rhea" id="RHEA-COMP:11032"/>
        <dbReference type="ChEBI" id="CHEBI:29950"/>
        <dbReference type="ChEBI" id="CHEBI:57287"/>
        <dbReference type="ChEBI" id="CHEBI:57379"/>
        <dbReference type="ChEBI" id="CHEBI:74151"/>
        <dbReference type="EC" id="2.3.1.225"/>
    </reaction>
</comment>
<dbReference type="Gene3D" id="1.25.40.20">
    <property type="entry name" value="Ankyrin repeat-containing domain"/>
    <property type="match status" value="1"/>
</dbReference>
<evidence type="ECO:0000256" key="5">
    <source>
        <dbReference type="ARBA" id="ARBA00016875"/>
    </source>
</evidence>
<dbReference type="InterPro" id="IPR036770">
    <property type="entry name" value="Ankyrin_rpt-contain_sf"/>
</dbReference>
<dbReference type="PRINTS" id="PR01415">
    <property type="entry name" value="ANKYRIN"/>
</dbReference>
<dbReference type="PANTHER" id="PTHR12169">
    <property type="entry name" value="ATPASE N2B"/>
    <property type="match status" value="1"/>
</dbReference>
<evidence type="ECO:0000259" key="20">
    <source>
        <dbReference type="Pfam" id="PF01529"/>
    </source>
</evidence>
<dbReference type="GO" id="GO:0006515">
    <property type="term" value="P:protein quality control for misfolded or incompletely synthesized proteins"/>
    <property type="evidence" value="ECO:0007669"/>
    <property type="project" value="TreeGrafter"/>
</dbReference>
<dbReference type="Pfam" id="PF01529">
    <property type="entry name" value="DHHC"/>
    <property type="match status" value="1"/>
</dbReference>
<dbReference type="Gene3D" id="3.40.50.300">
    <property type="entry name" value="P-loop containing nucleotide triphosphate hydrolases"/>
    <property type="match status" value="1"/>
</dbReference>
<feature type="transmembrane region" description="Helical" evidence="19">
    <location>
        <begin position="346"/>
        <end position="366"/>
    </location>
</feature>
<dbReference type="SUPFAM" id="SSF52540">
    <property type="entry name" value="P-loop containing nucleoside triphosphate hydrolases"/>
    <property type="match status" value="1"/>
</dbReference>
<evidence type="ECO:0000256" key="4">
    <source>
        <dbReference type="ARBA" id="ARBA00010322"/>
    </source>
</evidence>
<organism evidence="21 22">
    <name type="scientific">Lophiostoma macrostomum CBS 122681</name>
    <dbReference type="NCBI Taxonomy" id="1314788"/>
    <lineage>
        <taxon>Eukaryota</taxon>
        <taxon>Fungi</taxon>
        <taxon>Dikarya</taxon>
        <taxon>Ascomycota</taxon>
        <taxon>Pezizomycotina</taxon>
        <taxon>Dothideomycetes</taxon>
        <taxon>Pleosporomycetidae</taxon>
        <taxon>Pleosporales</taxon>
        <taxon>Lophiostomataceae</taxon>
        <taxon>Lophiostoma</taxon>
    </lineage>
</organism>
<dbReference type="GO" id="GO:0019706">
    <property type="term" value="F:protein-cysteine S-palmitoyltransferase activity"/>
    <property type="evidence" value="ECO:0007669"/>
    <property type="project" value="UniProtKB-EC"/>
</dbReference>
<accession>A0A6A6TSH0</accession>
<dbReference type="GO" id="GO:0005524">
    <property type="term" value="F:ATP binding"/>
    <property type="evidence" value="ECO:0007669"/>
    <property type="project" value="UniProtKB-KW"/>
</dbReference>
<evidence type="ECO:0000256" key="13">
    <source>
        <dbReference type="ARBA" id="ARBA00023288"/>
    </source>
</evidence>
<feature type="region of interest" description="Disordered" evidence="18">
    <location>
        <begin position="551"/>
        <end position="583"/>
    </location>
</feature>
<feature type="repeat" description="ANK" evidence="17">
    <location>
        <begin position="176"/>
        <end position="208"/>
    </location>
</feature>
<name>A0A6A6TSH0_9PLEO</name>
<dbReference type="EMBL" id="MU004289">
    <property type="protein sequence ID" value="KAF2662406.1"/>
    <property type="molecule type" value="Genomic_DNA"/>
</dbReference>
<dbReference type="PROSITE" id="PS50216">
    <property type="entry name" value="DHHC"/>
    <property type="match status" value="1"/>
</dbReference>
<feature type="domain" description="Palmitoyltransferase DHHC" evidence="20">
    <location>
        <begin position="396"/>
        <end position="531"/>
    </location>
</feature>
<dbReference type="InterPro" id="IPR002110">
    <property type="entry name" value="Ankyrin_rpt"/>
</dbReference>
<keyword evidence="13" id="KW-0449">Lipoprotein</keyword>
<comment type="similarity">
    <text evidence="4">Belongs to the AFG1 ATPase family.</text>
</comment>
<sequence>MGEQRPSLPVEDDIMQLARLGEIAAIQKLFDSGKYDATYKDEQGITPLHWAAINNHYALCHFLIQNGAPVNAKGGDAIATPVLWAAKRCHYYVVNLLLEHGADPLLTDDQGFNLLHSATLDGNVYQLVLLLHQDIPVDIPDAQAHTALMWAAYKGYPSCVDLFLRWGANVYATDDQGFTALHWALVKGSQGSIQKLIEYGADRFAKNNDGKTPAKTAEEMNTTRQWNRALAEAGYNKDGTPVEFPIPGIKDTRWFITRFIFFWPFLIIFLSVYLISHYPAYIGFPVTLAVAWGLQWLAQKLLRWAPSNMKGLHHSPFLAGIFSGTLFWVGFRWLTTVMPWTLRTNFFLNILFGVFYGLTGYFYVFTMAADPGFVPKSSSRSASKSVIDELMEAKLFDENHFCVNCMVRKPLRSKHCKRCERCVAKTDHHCPWVNNCVANNNHRHFVFYILSLELGVLAWVRLSLAYLEVIPTPKDVECNILSDDLCEILHKDSFTIVLSIWAAFQLTWVTMLLVVQLLQVARNLTTYESMRGHLNSHTPAEAISTFVTTGDTSQEVTGGSAPTTGFGSGQDTGDAPRRPQPRHSVWDQWKRLLGLDTFVATALHGSQGANQARNRGNPFSRGVITNCKDFFCDGAPVGFAGTRSRASRHGPLAEYDARVESGRLRDDEHQRGIIQNLEDLHGMLSRYTPPPVQQPTIESLQPQQRSFFSIFSSKPTRSALPPIPESLPKGLYMYGDVGSGKTMLMDLFYEMLPPNIKHKTRIHFHAFMQSVHKDLHKMKIQHGNDIDAIPFVAAGIAERSSVLCFDEFQCTDVADAMILRRLVESLMAHGTVIVTTSNRHPDDLYKNGIQRESFIPAINLLKSRLRVLNLDSQTDYRKIPRPPSGVYHHPLDAAAKTHAERWFKFLGDFEHDPPHRAVHQVWGRDVVVERASGHCAWFTFDEIIGRATGAADYLELTRNYEAFIVTGVPGMNHRSRDLARRFITFIDAIYESRAKLVMTTASPLTSLFMSETEVEEAMSTSQKKGDVAVPESTSNPDQHHDVSDVMRNLMDDLGMNMNMLKNSSIFSGDEERFAFARALSRLSEMGSQEWVERGLGMEHKGGLKEMEGWKRVRSRWREDSM</sequence>
<evidence type="ECO:0000256" key="2">
    <source>
        <dbReference type="ARBA" id="ARBA00004520"/>
    </source>
</evidence>
<dbReference type="PROSITE" id="PS50297">
    <property type="entry name" value="ANK_REP_REGION"/>
    <property type="match status" value="2"/>
</dbReference>
<evidence type="ECO:0000256" key="18">
    <source>
        <dbReference type="SAM" id="MobiDB-lite"/>
    </source>
</evidence>
<evidence type="ECO:0000256" key="14">
    <source>
        <dbReference type="ARBA" id="ARBA00030960"/>
    </source>
</evidence>
<comment type="subcellular location">
    <subcellularLocation>
        <location evidence="2">Early endosome membrane</location>
        <topology evidence="2">Multi-pass membrane protein</topology>
    </subcellularLocation>
</comment>
<dbReference type="GO" id="GO:0031901">
    <property type="term" value="C:early endosome membrane"/>
    <property type="evidence" value="ECO:0007669"/>
    <property type="project" value="UniProtKB-SubCell"/>
</dbReference>
<keyword evidence="9" id="KW-0067">ATP-binding</keyword>
<evidence type="ECO:0000256" key="8">
    <source>
        <dbReference type="ARBA" id="ARBA00022741"/>
    </source>
</evidence>
<feature type="transmembrane region" description="Helical" evidence="19">
    <location>
        <begin position="280"/>
        <end position="297"/>
    </location>
</feature>
<comment type="function">
    <text evidence="1">Palmitoyltransferase specific for casein kinase 1.</text>
</comment>
<evidence type="ECO:0000256" key="1">
    <source>
        <dbReference type="ARBA" id="ARBA00002100"/>
    </source>
</evidence>
<protein>
    <recommendedName>
        <fullName evidence="5">Palmitoyltransferase AKR1</fullName>
    </recommendedName>
    <alternativeName>
        <fullName evidence="14 15">Ankyrin repeat-containing protein AKR1</fullName>
    </alternativeName>
    <alternativeName>
        <fullName evidence="6">Palmitoyltransferase akr1</fullName>
    </alternativeName>
</protein>
<keyword evidence="7 19" id="KW-0812">Transmembrane</keyword>
<evidence type="ECO:0000256" key="7">
    <source>
        <dbReference type="ARBA" id="ARBA00022692"/>
    </source>
</evidence>
<dbReference type="InterPro" id="IPR001594">
    <property type="entry name" value="Palmitoyltrfase_DHHC"/>
</dbReference>
<evidence type="ECO:0000256" key="16">
    <source>
        <dbReference type="ARBA" id="ARBA00048048"/>
    </source>
</evidence>
<keyword evidence="10 19" id="KW-1133">Transmembrane helix</keyword>
<evidence type="ECO:0000256" key="19">
    <source>
        <dbReference type="SAM" id="Phobius"/>
    </source>
</evidence>
<evidence type="ECO:0000256" key="11">
    <source>
        <dbReference type="ARBA" id="ARBA00023136"/>
    </source>
</evidence>
<dbReference type="AlphaFoldDB" id="A0A6A6TSH0"/>
<evidence type="ECO:0000256" key="17">
    <source>
        <dbReference type="PROSITE-ProRule" id="PRU00023"/>
    </source>
</evidence>
<feature type="region of interest" description="Disordered" evidence="18">
    <location>
        <begin position="1019"/>
        <end position="1041"/>
    </location>
</feature>
<keyword evidence="11 19" id="KW-0472">Membrane</keyword>
<feature type="repeat" description="ANK" evidence="17">
    <location>
        <begin position="80"/>
        <end position="109"/>
    </location>
</feature>
<evidence type="ECO:0000256" key="9">
    <source>
        <dbReference type="ARBA" id="ARBA00022840"/>
    </source>
</evidence>
<evidence type="ECO:0000256" key="10">
    <source>
        <dbReference type="ARBA" id="ARBA00022989"/>
    </source>
</evidence>